<dbReference type="PANTHER" id="PTHR34670:SF8">
    <property type="entry name" value="EXPRESSED PROTEIN"/>
    <property type="match status" value="1"/>
</dbReference>
<dbReference type="AlphaFoldDB" id="A0A830CZQ7"/>
<evidence type="ECO:0000313" key="1">
    <source>
        <dbReference type="EMBL" id="GFQ04807.1"/>
    </source>
</evidence>
<dbReference type="Proteomes" id="UP000653305">
    <property type="component" value="Unassembled WGS sequence"/>
</dbReference>
<organism evidence="1 2">
    <name type="scientific">Phtheirospermum japonicum</name>
    <dbReference type="NCBI Taxonomy" id="374723"/>
    <lineage>
        <taxon>Eukaryota</taxon>
        <taxon>Viridiplantae</taxon>
        <taxon>Streptophyta</taxon>
        <taxon>Embryophyta</taxon>
        <taxon>Tracheophyta</taxon>
        <taxon>Spermatophyta</taxon>
        <taxon>Magnoliopsida</taxon>
        <taxon>eudicotyledons</taxon>
        <taxon>Gunneridae</taxon>
        <taxon>Pentapetalae</taxon>
        <taxon>asterids</taxon>
        <taxon>lamiids</taxon>
        <taxon>Lamiales</taxon>
        <taxon>Orobanchaceae</taxon>
        <taxon>Orobanchaceae incertae sedis</taxon>
        <taxon>Phtheirospermum</taxon>
    </lineage>
</organism>
<comment type="caution">
    <text evidence="1">The sequence shown here is derived from an EMBL/GenBank/DDBJ whole genome shotgun (WGS) entry which is preliminary data.</text>
</comment>
<reference evidence="1" key="1">
    <citation type="submission" date="2020-07" db="EMBL/GenBank/DDBJ databases">
        <title>Ethylene signaling mediates host invasion by parasitic plants.</title>
        <authorList>
            <person name="Yoshida S."/>
        </authorList>
    </citation>
    <scope>NUCLEOTIDE SEQUENCE</scope>
    <source>
        <strain evidence="1">Okayama</strain>
    </source>
</reference>
<protein>
    <submittedName>
        <fullName evidence="1">Uncharacterized protein</fullName>
    </submittedName>
</protein>
<gene>
    <name evidence="1" type="ORF">PHJA_002624700</name>
</gene>
<sequence>MEGLIPFVYRAILQYKNGGQGVLGTWPNESPSASYVRLCGDSGRFSTSDHLQLFRPDCDFSASTPPPSPAKRDVFAVTRSPRQLHLTNSCRDVK</sequence>
<evidence type="ECO:0000313" key="2">
    <source>
        <dbReference type="Proteomes" id="UP000653305"/>
    </source>
</evidence>
<accession>A0A830CZQ7</accession>
<proteinExistence type="predicted"/>
<dbReference type="EMBL" id="BMAC01000977">
    <property type="protein sequence ID" value="GFQ04807.1"/>
    <property type="molecule type" value="Genomic_DNA"/>
</dbReference>
<keyword evidence="2" id="KW-1185">Reference proteome</keyword>
<name>A0A830CZQ7_9LAMI</name>
<dbReference type="OrthoDB" id="691358at2759"/>
<dbReference type="PANTHER" id="PTHR34670">
    <property type="entry name" value="EXPRESSED PROTEIN"/>
    <property type="match status" value="1"/>
</dbReference>